<reference evidence="2" key="2">
    <citation type="submission" date="2020-10" db="UniProtKB">
        <authorList>
            <consortium name="WormBaseParasite"/>
        </authorList>
    </citation>
    <scope>IDENTIFICATION</scope>
</reference>
<dbReference type="AlphaFoldDB" id="A0A7E4ZQ95"/>
<protein>
    <submittedName>
        <fullName evidence="2">Acetyltransferase</fullName>
    </submittedName>
</protein>
<organism evidence="1 2">
    <name type="scientific">Panagrellus redivivus</name>
    <name type="common">Microworm</name>
    <dbReference type="NCBI Taxonomy" id="6233"/>
    <lineage>
        <taxon>Eukaryota</taxon>
        <taxon>Metazoa</taxon>
        <taxon>Ecdysozoa</taxon>
        <taxon>Nematoda</taxon>
        <taxon>Chromadorea</taxon>
        <taxon>Rhabditida</taxon>
        <taxon>Tylenchina</taxon>
        <taxon>Panagrolaimomorpha</taxon>
        <taxon>Panagrolaimoidea</taxon>
        <taxon>Panagrolaimidae</taxon>
        <taxon>Panagrellus</taxon>
    </lineage>
</organism>
<name>A0A7E4ZQ95_PANRE</name>
<sequence>MLSRVCSRFFSSAQRLKPNDLPDWKQVQKRILGLVYTDKQDDAVKLLTEAEQRNEIPAEKSAFFRVKLSAHLASTGAENASMTLLKSVRPETTVALSDEQFLAALVRILDSQRLPNPVETAAGFYERIVGGGFHRKRNRDNLLRAIVAAAFNAKKPFPEVFDLYNKLAAVEPPLTDQESKIRQKLHPGTIWEFVKAANTINDKARRKKAIKQVDDLLTSNASRLQAECLKPLHLLFEGRVIEYVDAIVVSGGVFSGNHIEYLMVVAEAAKEPRILYHLIGYPEFFNKPELLAKVSEKMAMIAGKNGDIDGLAALGRRIAELYESLPSVYHFNLFKKAIHRIAHFYKCSNVALPGDLVVIVKKVSY</sequence>
<evidence type="ECO:0000313" key="2">
    <source>
        <dbReference type="WBParaSite" id="Pan_g10705.t1"/>
    </source>
</evidence>
<reference evidence="1" key="1">
    <citation type="journal article" date="2013" name="Genetics">
        <title>The draft genome and transcriptome of Panagrellus redivivus are shaped by the harsh demands of a free-living lifestyle.</title>
        <authorList>
            <person name="Srinivasan J."/>
            <person name="Dillman A.R."/>
            <person name="Macchietto M.G."/>
            <person name="Heikkinen L."/>
            <person name="Lakso M."/>
            <person name="Fracchia K.M."/>
            <person name="Antoshechkin I."/>
            <person name="Mortazavi A."/>
            <person name="Wong G."/>
            <person name="Sternberg P.W."/>
        </authorList>
    </citation>
    <scope>NUCLEOTIDE SEQUENCE [LARGE SCALE GENOMIC DNA]</scope>
    <source>
        <strain evidence="1">MT8872</strain>
    </source>
</reference>
<dbReference type="Proteomes" id="UP000492821">
    <property type="component" value="Unassembled WGS sequence"/>
</dbReference>
<evidence type="ECO:0000313" key="1">
    <source>
        <dbReference type="Proteomes" id="UP000492821"/>
    </source>
</evidence>
<proteinExistence type="predicted"/>
<dbReference type="WBParaSite" id="Pan_g10705.t1">
    <property type="protein sequence ID" value="Pan_g10705.t1"/>
    <property type="gene ID" value="Pan_g10705"/>
</dbReference>
<accession>A0A7E4ZQ95</accession>
<keyword evidence="1" id="KW-1185">Reference proteome</keyword>